<evidence type="ECO:0000256" key="4">
    <source>
        <dbReference type="ARBA" id="ARBA00022525"/>
    </source>
</evidence>
<keyword evidence="5" id="KW-1015">Disulfide bond</keyword>
<evidence type="ECO:0000256" key="1">
    <source>
        <dbReference type="ARBA" id="ARBA00004613"/>
    </source>
</evidence>
<dbReference type="PANTHER" id="PTHR15151:SF24">
    <property type="entry name" value="A PROLIFERATION-INDUCING LIGAND-LIKE PROTEIN-RELATED"/>
    <property type="match status" value="1"/>
</dbReference>
<evidence type="ECO:0000256" key="6">
    <source>
        <dbReference type="ARBA" id="ARBA00023180"/>
    </source>
</evidence>
<keyword evidence="6" id="KW-0325">Glycoprotein</keyword>
<keyword evidence="4" id="KW-0964">Secreted</keyword>
<dbReference type="GO" id="GO:0016020">
    <property type="term" value="C:membrane"/>
    <property type="evidence" value="ECO:0007669"/>
    <property type="project" value="InterPro"/>
</dbReference>
<evidence type="ECO:0000313" key="10">
    <source>
        <dbReference type="Proteomes" id="UP000324091"/>
    </source>
</evidence>
<evidence type="ECO:0000313" key="9">
    <source>
        <dbReference type="EMBL" id="TWW80973.1"/>
    </source>
</evidence>
<dbReference type="Pfam" id="PF00229">
    <property type="entry name" value="TNF"/>
    <property type="match status" value="1"/>
</dbReference>
<comment type="caution">
    <text evidence="9">The sequence shown here is derived from an EMBL/GenBank/DDBJ whole genome shotgun (WGS) entry which is preliminary data.</text>
</comment>
<proteinExistence type="inferred from homology"/>
<reference evidence="9 10" key="1">
    <citation type="submission" date="2019-04" db="EMBL/GenBank/DDBJ databases">
        <title>Chromosome genome assembly for Takifugu flavidus.</title>
        <authorList>
            <person name="Xiao S."/>
        </authorList>
    </citation>
    <scope>NUCLEOTIDE SEQUENCE [LARGE SCALE GENOMIC DNA]</scope>
    <source>
        <strain evidence="9">HTHZ2018</strain>
        <tissue evidence="9">Muscle</tissue>
    </source>
</reference>
<dbReference type="Proteomes" id="UP000324091">
    <property type="component" value="Chromosome 1"/>
</dbReference>
<dbReference type="PROSITE" id="PS50049">
    <property type="entry name" value="THD_2"/>
    <property type="match status" value="1"/>
</dbReference>
<dbReference type="SUPFAM" id="SSF49842">
    <property type="entry name" value="TNF-like"/>
    <property type="match status" value="1"/>
</dbReference>
<evidence type="ECO:0000256" key="7">
    <source>
        <dbReference type="SAM" id="MobiDB-lite"/>
    </source>
</evidence>
<dbReference type="GO" id="GO:0005164">
    <property type="term" value="F:tumor necrosis factor receptor binding"/>
    <property type="evidence" value="ECO:0007669"/>
    <property type="project" value="InterPro"/>
</dbReference>
<comment type="subcellular location">
    <subcellularLocation>
        <location evidence="1">Secreted</location>
    </subcellularLocation>
</comment>
<name>A0A5C6PNG2_9TELE</name>
<gene>
    <name evidence="9" type="ORF">D4764_01G0007880</name>
</gene>
<dbReference type="EMBL" id="RHFK02000001">
    <property type="protein sequence ID" value="TWW80973.1"/>
    <property type="molecule type" value="Genomic_DNA"/>
</dbReference>
<evidence type="ECO:0000256" key="2">
    <source>
        <dbReference type="ARBA" id="ARBA00008670"/>
    </source>
</evidence>
<dbReference type="InterPro" id="IPR006052">
    <property type="entry name" value="TNF_dom"/>
</dbReference>
<evidence type="ECO:0000256" key="5">
    <source>
        <dbReference type="ARBA" id="ARBA00023157"/>
    </source>
</evidence>
<evidence type="ECO:0000259" key="8">
    <source>
        <dbReference type="PROSITE" id="PS50049"/>
    </source>
</evidence>
<keyword evidence="3" id="KW-0202">Cytokine</keyword>
<feature type="domain" description="THD" evidence="8">
    <location>
        <begin position="118"/>
        <end position="261"/>
    </location>
</feature>
<dbReference type="GO" id="GO:0005125">
    <property type="term" value="F:cytokine activity"/>
    <property type="evidence" value="ECO:0007669"/>
    <property type="project" value="UniProtKB-KW"/>
</dbReference>
<organism evidence="9 10">
    <name type="scientific">Takifugu flavidus</name>
    <name type="common">sansaifugu</name>
    <dbReference type="NCBI Taxonomy" id="433684"/>
    <lineage>
        <taxon>Eukaryota</taxon>
        <taxon>Metazoa</taxon>
        <taxon>Chordata</taxon>
        <taxon>Craniata</taxon>
        <taxon>Vertebrata</taxon>
        <taxon>Euteleostomi</taxon>
        <taxon>Actinopterygii</taxon>
        <taxon>Neopterygii</taxon>
        <taxon>Teleostei</taxon>
        <taxon>Neoteleostei</taxon>
        <taxon>Acanthomorphata</taxon>
        <taxon>Eupercaria</taxon>
        <taxon>Tetraodontiformes</taxon>
        <taxon>Tetradontoidea</taxon>
        <taxon>Tetraodontidae</taxon>
        <taxon>Takifugu</taxon>
    </lineage>
</organism>
<sequence length="262" mass="28700">MGPVRVGLEAGSGQRAGEGSPSWPVVLLTLVAISSSFLSAVSLYQLLALRAEVDALRSEVGRTREDGQPAQHASQMANVSSWRSSQEVRGRRPGSPHAFLSLRRQKRLAETDTLVSQPCLQMLANSSRTTFRKELTSGPHTGIPWKSGLRRGSALEADGDSILVGEEGFYFVYSQVYYMDSIFAMGHVVIRRKRTVVGDETPEVILFRCIQNMNPVYPFNTCFTGGIVKLKRGDHLELLIPRSTASVSLDEDSTFLGAIKLG</sequence>
<keyword evidence="10" id="KW-1185">Reference proteome</keyword>
<dbReference type="GO" id="GO:0030890">
    <property type="term" value="P:positive regulation of B cell proliferation"/>
    <property type="evidence" value="ECO:0007669"/>
    <property type="project" value="TreeGrafter"/>
</dbReference>
<feature type="region of interest" description="Disordered" evidence="7">
    <location>
        <begin position="1"/>
        <end position="20"/>
    </location>
</feature>
<dbReference type="PANTHER" id="PTHR15151">
    <property type="entry name" value="PROTEIN EIGER"/>
    <property type="match status" value="1"/>
</dbReference>
<dbReference type="InterPro" id="IPR008983">
    <property type="entry name" value="Tumour_necrosis_fac-like_dom"/>
</dbReference>
<feature type="region of interest" description="Disordered" evidence="7">
    <location>
        <begin position="60"/>
        <end position="97"/>
    </location>
</feature>
<comment type="similarity">
    <text evidence="2">Belongs to the tumor necrosis factor family.</text>
</comment>
<dbReference type="GO" id="GO:0006955">
    <property type="term" value="P:immune response"/>
    <property type="evidence" value="ECO:0007669"/>
    <property type="project" value="InterPro"/>
</dbReference>
<protein>
    <submittedName>
        <fullName evidence="9">Tumor necrosis factor ligand superfamily member 13B B-cell-activating factor BAFF</fullName>
    </submittedName>
</protein>
<dbReference type="InterPro" id="IPR051748">
    <property type="entry name" value="TNF_Ligand_Superfamily"/>
</dbReference>
<feature type="compositionally biased region" description="Polar residues" evidence="7">
    <location>
        <begin position="71"/>
        <end position="87"/>
    </location>
</feature>
<evidence type="ECO:0000256" key="3">
    <source>
        <dbReference type="ARBA" id="ARBA00022514"/>
    </source>
</evidence>
<dbReference type="GO" id="GO:0005615">
    <property type="term" value="C:extracellular space"/>
    <property type="evidence" value="ECO:0007669"/>
    <property type="project" value="UniProtKB-KW"/>
</dbReference>
<dbReference type="AlphaFoldDB" id="A0A5C6PNG2"/>
<dbReference type="Gene3D" id="2.60.120.40">
    <property type="match status" value="1"/>
</dbReference>
<accession>A0A5C6PNG2</accession>